<name>A0A6C2YPU9_9BACT</name>
<accession>A0A6C2YPU9</accession>
<dbReference type="EMBL" id="LR586016">
    <property type="protein sequence ID" value="VIP02912.1"/>
    <property type="molecule type" value="Genomic_DNA"/>
</dbReference>
<organism evidence="1">
    <name type="scientific">Tuwongella immobilis</name>
    <dbReference type="NCBI Taxonomy" id="692036"/>
    <lineage>
        <taxon>Bacteria</taxon>
        <taxon>Pseudomonadati</taxon>
        <taxon>Planctomycetota</taxon>
        <taxon>Planctomycetia</taxon>
        <taxon>Gemmatales</taxon>
        <taxon>Gemmataceae</taxon>
        <taxon>Tuwongella</taxon>
    </lineage>
</organism>
<proteinExistence type="predicted"/>
<reference evidence="1" key="1">
    <citation type="submission" date="2019-04" db="EMBL/GenBank/DDBJ databases">
        <authorList>
            <consortium name="Science for Life Laboratories"/>
        </authorList>
    </citation>
    <scope>NUCLEOTIDE SEQUENCE</scope>
    <source>
        <strain evidence="1">MBLW1</strain>
    </source>
</reference>
<dbReference type="InParanoid" id="A0A6C2YPU9"/>
<dbReference type="EMBL" id="LR593887">
    <property type="protein sequence ID" value="VTS02824.1"/>
    <property type="molecule type" value="Genomic_DNA"/>
</dbReference>
<keyword evidence="2" id="KW-1185">Reference proteome</keyword>
<sequence length="184" mass="21066">MKPIPLDHPLRRLFSGWTEHAFLVHLGVADPPLIDYLSDLLTRFIHMDSLYRRVDRGKHPAEQILGMLDEANALPAGGRTQREVYRHIGDFTLFWTGLFPEAVAQSRSRLTRDLFVSYCQSGKKSYEIASHYVDETCEAESGVLRRLSEQFEVCAYGLSQIRQEWDQLTGQSDSTIRGRIVDLP</sequence>
<dbReference type="Proteomes" id="UP000464378">
    <property type="component" value="Chromosome"/>
</dbReference>
<dbReference type="KEGG" id="tim:GMBLW1_10480"/>
<dbReference type="RefSeq" id="WP_162658033.1">
    <property type="nucleotide sequence ID" value="NZ_LR593887.1"/>
</dbReference>
<gene>
    <name evidence="1" type="ORF">GMBLW1_10480</name>
</gene>
<evidence type="ECO:0000313" key="1">
    <source>
        <dbReference type="EMBL" id="VIP02912.1"/>
    </source>
</evidence>
<evidence type="ECO:0000313" key="2">
    <source>
        <dbReference type="Proteomes" id="UP000464378"/>
    </source>
</evidence>
<dbReference type="AlphaFoldDB" id="A0A6C2YPU9"/>
<protein>
    <submittedName>
        <fullName evidence="1">Uncharacterized protein</fullName>
    </submittedName>
</protein>